<name>A0ABP8IPF4_9BACT</name>
<evidence type="ECO:0000313" key="2">
    <source>
        <dbReference type="EMBL" id="GAA4363793.1"/>
    </source>
</evidence>
<feature type="transmembrane region" description="Helical" evidence="1">
    <location>
        <begin position="243"/>
        <end position="260"/>
    </location>
</feature>
<organism evidence="2 3">
    <name type="scientific">Hymenobacter saemangeumensis</name>
    <dbReference type="NCBI Taxonomy" id="1084522"/>
    <lineage>
        <taxon>Bacteria</taxon>
        <taxon>Pseudomonadati</taxon>
        <taxon>Bacteroidota</taxon>
        <taxon>Cytophagia</taxon>
        <taxon>Cytophagales</taxon>
        <taxon>Hymenobacteraceae</taxon>
        <taxon>Hymenobacter</taxon>
    </lineage>
</organism>
<evidence type="ECO:0000313" key="3">
    <source>
        <dbReference type="Proteomes" id="UP001501153"/>
    </source>
</evidence>
<comment type="caution">
    <text evidence="2">The sequence shown here is derived from an EMBL/GenBank/DDBJ whole genome shotgun (WGS) entry which is preliminary data.</text>
</comment>
<evidence type="ECO:0008006" key="4">
    <source>
        <dbReference type="Google" id="ProtNLM"/>
    </source>
</evidence>
<accession>A0ABP8IPF4</accession>
<dbReference type="EMBL" id="BAABGZ010000069">
    <property type="protein sequence ID" value="GAA4363793.1"/>
    <property type="molecule type" value="Genomic_DNA"/>
</dbReference>
<feature type="transmembrane region" description="Helical" evidence="1">
    <location>
        <begin position="272"/>
        <end position="294"/>
    </location>
</feature>
<dbReference type="Pfam" id="PF12412">
    <property type="entry name" value="DUF3667"/>
    <property type="match status" value="1"/>
</dbReference>
<feature type="transmembrane region" description="Helical" evidence="1">
    <location>
        <begin position="104"/>
        <end position="122"/>
    </location>
</feature>
<feature type="transmembrane region" description="Helical" evidence="1">
    <location>
        <begin position="203"/>
        <end position="223"/>
    </location>
</feature>
<sequence>MWVPGLIIAAMKSTSLSNTGVAVNPACASCSTLLAGEFCHVCGEKQLHRHDYKLAHFVEHAVDILSHFDLRVLRDLWAQARRPGWLAAEWLQGRRVKHAPPVQLFLITNLLFYLLASVSHFSPFETKLQFHLSNQLYGPWAQRLVEQYLTGSGTSPDTFAERFANSAHIYSKSLVFLFVPLLAVPLWALFWRQRRYFVEWLSLSLYLFGGILLVFAAVSLLSLTAKLLPGTGWTLDDVLVTNLMFALCTTYACLFFRRVFPERWALLRWAKGILYTLAFLLVLVYIYRFILFVVCYCINT</sequence>
<proteinExistence type="predicted"/>
<dbReference type="Proteomes" id="UP001501153">
    <property type="component" value="Unassembled WGS sequence"/>
</dbReference>
<feature type="transmembrane region" description="Helical" evidence="1">
    <location>
        <begin position="169"/>
        <end position="191"/>
    </location>
</feature>
<keyword evidence="1" id="KW-1133">Transmembrane helix</keyword>
<evidence type="ECO:0000256" key="1">
    <source>
        <dbReference type="SAM" id="Phobius"/>
    </source>
</evidence>
<keyword evidence="1" id="KW-0812">Transmembrane</keyword>
<keyword evidence="3" id="KW-1185">Reference proteome</keyword>
<reference evidence="3" key="1">
    <citation type="journal article" date="2019" name="Int. J. Syst. Evol. Microbiol.">
        <title>The Global Catalogue of Microorganisms (GCM) 10K type strain sequencing project: providing services to taxonomists for standard genome sequencing and annotation.</title>
        <authorList>
            <consortium name="The Broad Institute Genomics Platform"/>
            <consortium name="The Broad Institute Genome Sequencing Center for Infectious Disease"/>
            <person name="Wu L."/>
            <person name="Ma J."/>
        </authorList>
    </citation>
    <scope>NUCLEOTIDE SEQUENCE [LARGE SCALE GENOMIC DNA]</scope>
    <source>
        <strain evidence="3">JCM 17923</strain>
    </source>
</reference>
<gene>
    <name evidence="2" type="ORF">GCM10023185_32820</name>
</gene>
<keyword evidence="1" id="KW-0472">Membrane</keyword>
<protein>
    <recommendedName>
        <fullName evidence="4">DUF3667 domain-containing protein</fullName>
    </recommendedName>
</protein>
<dbReference type="InterPro" id="IPR022134">
    <property type="entry name" value="DUF3667"/>
</dbReference>